<protein>
    <submittedName>
        <fullName evidence="4">Uncharacterized protein</fullName>
    </submittedName>
</protein>
<reference evidence="4 5" key="1">
    <citation type="submission" date="2016-10" db="EMBL/GenBank/DDBJ databases">
        <authorList>
            <person name="Varghese N."/>
        </authorList>
    </citation>
    <scope>NUCLEOTIDE SEQUENCE [LARGE SCALE GENOMIC DNA]</scope>
</reference>
<dbReference type="InterPro" id="IPR058525">
    <property type="entry name" value="DUF8212"/>
</dbReference>
<dbReference type="AlphaFoldDB" id="A0A1Y6LAP9"/>
<dbReference type="Proteomes" id="UP000215453">
    <property type="component" value="Chromosome 2"/>
</dbReference>
<dbReference type="Pfam" id="PF06985">
    <property type="entry name" value="HET"/>
    <property type="match status" value="1"/>
</dbReference>
<feature type="domain" description="Heterokaryon incompatibility" evidence="2">
    <location>
        <begin position="23"/>
        <end position="170"/>
    </location>
</feature>
<evidence type="ECO:0000313" key="4">
    <source>
        <dbReference type="EMBL" id="SMY21365.1"/>
    </source>
</evidence>
<evidence type="ECO:0000313" key="5">
    <source>
        <dbReference type="Proteomes" id="UP000215453"/>
    </source>
</evidence>
<dbReference type="InterPro" id="IPR010730">
    <property type="entry name" value="HET"/>
</dbReference>
<proteinExistence type="predicted"/>
<evidence type="ECO:0000259" key="3">
    <source>
        <dbReference type="Pfam" id="PF26640"/>
    </source>
</evidence>
<dbReference type="Pfam" id="PF26640">
    <property type="entry name" value="DUF8212"/>
    <property type="match status" value="1"/>
</dbReference>
<gene>
    <name evidence="4" type="ORF">ZT1A5_G2803</name>
</gene>
<sequence>MKLINARTLKLESFHDERKLPQYAILSHVWGDKEVQHHHLVAHPSPADDDVNYAKVLDTCRQALIDGIGYAWIDTCCIDKTSSVELSEAINSMWRYYEGSAVCYAYMADVSMRFSDSAPSSVPNSFSPQKADGHAHRLSCGTTEQGRHSEGIVLGFRNIKWFTRGWTLQELLAPLRVVFYTTDWQRIGDQHHTMGEIQGGTSIPEDVLLHAIPLEQIGVAMRMARRVTTRVEDEAYSLLGIFGINMPMLYGEGRNAFARLQESIIRQSHDQSIFAWDGPERQLLAPSPRHFANAAGIIPRVGPARISAPHEITNAGLHITLPAIQDEDRYERYCLALLDCVDLLRPCQCFGIALERPTMRAGRFCASMTRAGHKLRYISDHSHVSYAEDSSKRTGLAIMAGSLPFLIQPGAMYSSYRRRFQVVLDPEIFDISPSSPKLFPPGSMASIDSVD</sequence>
<organism evidence="4 5">
    <name type="scientific">Zymoseptoria tritici ST99CH_1A5</name>
    <dbReference type="NCBI Taxonomy" id="1276529"/>
    <lineage>
        <taxon>Eukaryota</taxon>
        <taxon>Fungi</taxon>
        <taxon>Dikarya</taxon>
        <taxon>Ascomycota</taxon>
        <taxon>Pezizomycotina</taxon>
        <taxon>Dothideomycetes</taxon>
        <taxon>Dothideomycetidae</taxon>
        <taxon>Mycosphaerellales</taxon>
        <taxon>Mycosphaerellaceae</taxon>
        <taxon>Zymoseptoria</taxon>
    </lineage>
</organism>
<evidence type="ECO:0000256" key="1">
    <source>
        <dbReference type="SAM" id="MobiDB-lite"/>
    </source>
</evidence>
<dbReference type="PANTHER" id="PTHR10622">
    <property type="entry name" value="HET DOMAIN-CONTAINING PROTEIN"/>
    <property type="match status" value="1"/>
</dbReference>
<dbReference type="PANTHER" id="PTHR10622:SF10">
    <property type="entry name" value="HET DOMAIN-CONTAINING PROTEIN"/>
    <property type="match status" value="1"/>
</dbReference>
<feature type="region of interest" description="Disordered" evidence="1">
    <location>
        <begin position="123"/>
        <end position="142"/>
    </location>
</feature>
<feature type="domain" description="DUF8212" evidence="3">
    <location>
        <begin position="255"/>
        <end position="278"/>
    </location>
</feature>
<accession>A0A1Y6LAP9</accession>
<name>A0A1Y6LAP9_ZYMTR</name>
<evidence type="ECO:0000259" key="2">
    <source>
        <dbReference type="Pfam" id="PF06985"/>
    </source>
</evidence>
<dbReference type="EMBL" id="LT882677">
    <property type="protein sequence ID" value="SMY21365.1"/>
    <property type="molecule type" value="Genomic_DNA"/>
</dbReference>